<dbReference type="EMBL" id="CXWC01000002">
    <property type="protein sequence ID" value="CTQ65670.1"/>
    <property type="molecule type" value="Genomic_DNA"/>
</dbReference>
<dbReference type="AlphaFoldDB" id="A0A0M6Z7U3"/>
<dbReference type="STRING" id="311410.LA5095_01954"/>
<name>A0A0M6Z7U3_9HYPH</name>
<protein>
    <submittedName>
        <fullName evidence="1">Uncharacterized protein</fullName>
    </submittedName>
</protein>
<keyword evidence="2" id="KW-1185">Reference proteome</keyword>
<organism evidence="1 2">
    <name type="scientific">Roseibium album</name>
    <dbReference type="NCBI Taxonomy" id="311410"/>
    <lineage>
        <taxon>Bacteria</taxon>
        <taxon>Pseudomonadati</taxon>
        <taxon>Pseudomonadota</taxon>
        <taxon>Alphaproteobacteria</taxon>
        <taxon>Hyphomicrobiales</taxon>
        <taxon>Stappiaceae</taxon>
        <taxon>Roseibium</taxon>
    </lineage>
</organism>
<gene>
    <name evidence="1" type="ORF">LA5096_00810</name>
</gene>
<reference evidence="2" key="1">
    <citation type="submission" date="2015-07" db="EMBL/GenBank/DDBJ databases">
        <authorList>
            <person name="Rodrigo-Torres Lidia"/>
            <person name="Arahal R.David."/>
        </authorList>
    </citation>
    <scope>NUCLEOTIDE SEQUENCE [LARGE SCALE GENOMIC DNA]</scope>
    <source>
        <strain evidence="2">CECT 5096</strain>
    </source>
</reference>
<accession>A0A0M6Z7U3</accession>
<dbReference type="RefSeq" id="WP_055114472.1">
    <property type="nucleotide sequence ID" value="NZ_CXWA01000002.1"/>
</dbReference>
<dbReference type="GeneID" id="97668253"/>
<sequence length="257" mass="27476">MTYLGSNEKCSNQCPGNGDCQFVASACEAKAWQAIADQPVIGCIDHLTTNFLLKADRADMTILVQNFRNVASADLAAFVRLGDEQVAKHPALLNRIQPDKLKDQDVFIGQVWVQGSLVAGAYGTRKIGPEGELSNHWSGLISNGTLKGAGQIVLAALILADEHWRGEIVDGEGVARVLPNDAVNVASSKTMMRLGYYAAQVLSHPVTLENAQKGLLGSAEPNGADLRYVLLRGYGEETADHARNTLSGWSVSFGAAK</sequence>
<evidence type="ECO:0000313" key="1">
    <source>
        <dbReference type="EMBL" id="CTQ65670.1"/>
    </source>
</evidence>
<dbReference type="Proteomes" id="UP000049983">
    <property type="component" value="Unassembled WGS sequence"/>
</dbReference>
<proteinExistence type="predicted"/>
<evidence type="ECO:0000313" key="2">
    <source>
        <dbReference type="Proteomes" id="UP000049983"/>
    </source>
</evidence>